<gene>
    <name evidence="3" type="ORF">IWQ60_012049</name>
</gene>
<sequence>MELLTCLLLLIALFQYELPVSTSDYNSVPYIAELVHSPKPDSLFIPKAGSPLSFVSSIRALDPELRNELYIWRDYSSAAYKDDLQEWTCPVCLKAPLSASKLPVIVQNVADTCRAVIVVNPVLREIIVAFRGTQNIQSLIMDFEASLIPWPKGDPEIKAHKGIASSLDDILPSVVNTIEYYSKAMPEYQVTITGHSLGGAHAALLAYHLIRHDATMAARVRLFMYNPPRPGNKAMARLFLKLKVRAWRVVVEKDVVSTMPPLKSGFSHMGKEIWIKNGDTSLECDTSLLDTENRRCSMYWPRETTMATFKEHSEFWGVRM</sequence>
<evidence type="ECO:0000313" key="4">
    <source>
        <dbReference type="Proteomes" id="UP001150569"/>
    </source>
</evidence>
<comment type="caution">
    <text evidence="3">The sequence shown here is derived from an EMBL/GenBank/DDBJ whole genome shotgun (WGS) entry which is preliminary data.</text>
</comment>
<dbReference type="InterPro" id="IPR051218">
    <property type="entry name" value="Sec_MonoDiacylglyc_Lipase"/>
</dbReference>
<accession>A0A9W8DLQ4</accession>
<dbReference type="GO" id="GO:0006629">
    <property type="term" value="P:lipid metabolic process"/>
    <property type="evidence" value="ECO:0007669"/>
    <property type="project" value="InterPro"/>
</dbReference>
<name>A0A9W8DLQ4_9FUNG</name>
<reference evidence="3" key="1">
    <citation type="submission" date="2022-07" db="EMBL/GenBank/DDBJ databases">
        <title>Phylogenomic reconstructions and comparative analyses of Kickxellomycotina fungi.</title>
        <authorList>
            <person name="Reynolds N.K."/>
            <person name="Stajich J.E."/>
            <person name="Barry K."/>
            <person name="Grigoriev I.V."/>
            <person name="Crous P."/>
            <person name="Smith M.E."/>
        </authorList>
    </citation>
    <scope>NUCLEOTIDE SEQUENCE</scope>
    <source>
        <strain evidence="3">RSA 861</strain>
    </source>
</reference>
<feature type="domain" description="Fungal lipase-type" evidence="2">
    <location>
        <begin position="127"/>
        <end position="262"/>
    </location>
</feature>
<dbReference type="Gene3D" id="3.40.50.1820">
    <property type="entry name" value="alpha/beta hydrolase"/>
    <property type="match status" value="1"/>
</dbReference>
<dbReference type="PANTHER" id="PTHR45856">
    <property type="entry name" value="ALPHA/BETA-HYDROLASES SUPERFAMILY PROTEIN"/>
    <property type="match status" value="1"/>
</dbReference>
<dbReference type="OrthoDB" id="438440at2759"/>
<evidence type="ECO:0000313" key="3">
    <source>
        <dbReference type="EMBL" id="KAJ1906561.1"/>
    </source>
</evidence>
<dbReference type="PANTHER" id="PTHR45856:SF24">
    <property type="entry name" value="FUNGAL LIPASE-LIKE DOMAIN-CONTAINING PROTEIN"/>
    <property type="match status" value="1"/>
</dbReference>
<dbReference type="EMBL" id="JANBPT010001577">
    <property type="protein sequence ID" value="KAJ1906561.1"/>
    <property type="molecule type" value="Genomic_DNA"/>
</dbReference>
<organism evidence="3 4">
    <name type="scientific">Tieghemiomyces parasiticus</name>
    <dbReference type="NCBI Taxonomy" id="78921"/>
    <lineage>
        <taxon>Eukaryota</taxon>
        <taxon>Fungi</taxon>
        <taxon>Fungi incertae sedis</taxon>
        <taxon>Zoopagomycota</taxon>
        <taxon>Kickxellomycotina</taxon>
        <taxon>Dimargaritomycetes</taxon>
        <taxon>Dimargaritales</taxon>
        <taxon>Dimargaritaceae</taxon>
        <taxon>Tieghemiomyces</taxon>
    </lineage>
</organism>
<proteinExistence type="predicted"/>
<dbReference type="InterPro" id="IPR002921">
    <property type="entry name" value="Fungal_lipase-type"/>
</dbReference>
<evidence type="ECO:0000259" key="2">
    <source>
        <dbReference type="Pfam" id="PF01764"/>
    </source>
</evidence>
<dbReference type="CDD" id="cd00519">
    <property type="entry name" value="Lipase_3"/>
    <property type="match status" value="1"/>
</dbReference>
<keyword evidence="1" id="KW-0732">Signal</keyword>
<dbReference type="Proteomes" id="UP001150569">
    <property type="component" value="Unassembled WGS sequence"/>
</dbReference>
<keyword evidence="4" id="KW-1185">Reference proteome</keyword>
<feature type="chain" id="PRO_5040939254" description="Fungal lipase-type domain-containing protein" evidence="1">
    <location>
        <begin position="23"/>
        <end position="320"/>
    </location>
</feature>
<dbReference type="AlphaFoldDB" id="A0A9W8DLQ4"/>
<dbReference type="InterPro" id="IPR029058">
    <property type="entry name" value="AB_hydrolase_fold"/>
</dbReference>
<evidence type="ECO:0000256" key="1">
    <source>
        <dbReference type="SAM" id="SignalP"/>
    </source>
</evidence>
<protein>
    <recommendedName>
        <fullName evidence="2">Fungal lipase-type domain-containing protein</fullName>
    </recommendedName>
</protein>
<dbReference type="Pfam" id="PF01764">
    <property type="entry name" value="Lipase_3"/>
    <property type="match status" value="1"/>
</dbReference>
<dbReference type="SUPFAM" id="SSF53474">
    <property type="entry name" value="alpha/beta-Hydrolases"/>
    <property type="match status" value="1"/>
</dbReference>
<feature type="signal peptide" evidence="1">
    <location>
        <begin position="1"/>
        <end position="22"/>
    </location>
</feature>